<comment type="caution">
    <text evidence="2">The sequence shown here is derived from an EMBL/GenBank/DDBJ whole genome shotgun (WGS) entry which is preliminary data.</text>
</comment>
<evidence type="ECO:0000313" key="2">
    <source>
        <dbReference type="EMBL" id="RAI42861.1"/>
    </source>
</evidence>
<evidence type="ECO:0000256" key="1">
    <source>
        <dbReference type="SAM" id="Phobius"/>
    </source>
</evidence>
<dbReference type="Proteomes" id="UP000249130">
    <property type="component" value="Unassembled WGS sequence"/>
</dbReference>
<protein>
    <recommendedName>
        <fullName evidence="4">DUF2798 domain-containing protein</fullName>
    </recommendedName>
</protein>
<name>A0A327KX30_9BRAD</name>
<organism evidence="2 3">
    <name type="scientific">Rhodoplanes roseus</name>
    <dbReference type="NCBI Taxonomy" id="29409"/>
    <lineage>
        <taxon>Bacteria</taxon>
        <taxon>Pseudomonadati</taxon>
        <taxon>Pseudomonadota</taxon>
        <taxon>Alphaproteobacteria</taxon>
        <taxon>Hyphomicrobiales</taxon>
        <taxon>Nitrobacteraceae</taxon>
        <taxon>Rhodoplanes</taxon>
    </lineage>
</organism>
<keyword evidence="3" id="KW-1185">Reference proteome</keyword>
<keyword evidence="1" id="KW-0472">Membrane</keyword>
<sequence length="74" mass="7880">MPSRSSINLPLAHLRFVAIAMVGAYVVINTLLALVSPLTAGWPFPALTAVVVPPMVIAMIHLVIPIARRVGTRP</sequence>
<evidence type="ECO:0008006" key="4">
    <source>
        <dbReference type="Google" id="ProtNLM"/>
    </source>
</evidence>
<keyword evidence="1" id="KW-0812">Transmembrane</keyword>
<keyword evidence="1" id="KW-1133">Transmembrane helix</keyword>
<proteinExistence type="predicted"/>
<feature type="transmembrane region" description="Helical" evidence="1">
    <location>
        <begin position="12"/>
        <end position="36"/>
    </location>
</feature>
<gene>
    <name evidence="2" type="ORF">CH341_17315</name>
</gene>
<dbReference type="EMBL" id="NPEX01000121">
    <property type="protein sequence ID" value="RAI42861.1"/>
    <property type="molecule type" value="Genomic_DNA"/>
</dbReference>
<dbReference type="RefSeq" id="WP_111420269.1">
    <property type="nucleotide sequence ID" value="NZ_NPEX01000121.1"/>
</dbReference>
<feature type="transmembrane region" description="Helical" evidence="1">
    <location>
        <begin position="42"/>
        <end position="64"/>
    </location>
</feature>
<accession>A0A327KX30</accession>
<evidence type="ECO:0000313" key="3">
    <source>
        <dbReference type="Proteomes" id="UP000249130"/>
    </source>
</evidence>
<dbReference type="AlphaFoldDB" id="A0A327KX30"/>
<reference evidence="2 3" key="1">
    <citation type="submission" date="2017-07" db="EMBL/GenBank/DDBJ databases">
        <title>Draft Genome Sequences of Select Purple Nonsulfur Bacteria.</title>
        <authorList>
            <person name="Lasarre B."/>
            <person name="Mckinlay J.B."/>
        </authorList>
    </citation>
    <scope>NUCLEOTIDE SEQUENCE [LARGE SCALE GENOMIC DNA]</scope>
    <source>
        <strain evidence="2 3">DSM 5909</strain>
    </source>
</reference>
<dbReference type="OrthoDB" id="7376211at2"/>